<keyword evidence="8" id="KW-1185">Reference proteome</keyword>
<dbReference type="EMBL" id="BTRK01000001">
    <property type="protein sequence ID" value="GMR32353.1"/>
    <property type="molecule type" value="Genomic_DNA"/>
</dbReference>
<accession>A0AAN4Z5K2</accession>
<dbReference type="Pfam" id="PF25327">
    <property type="entry name" value="UBL_ZFAND1"/>
    <property type="match status" value="1"/>
</dbReference>
<keyword evidence="1" id="KW-0479">Metal-binding</keyword>
<dbReference type="Gene3D" id="4.10.1110.10">
    <property type="entry name" value="AN1-like Zinc finger"/>
    <property type="match status" value="2"/>
</dbReference>
<dbReference type="PROSITE" id="PS51039">
    <property type="entry name" value="ZF_AN1"/>
    <property type="match status" value="1"/>
</dbReference>
<dbReference type="AlphaFoldDB" id="A0AAN4Z5K2"/>
<dbReference type="Proteomes" id="UP001328107">
    <property type="component" value="Unassembled WGS sequence"/>
</dbReference>
<proteinExistence type="predicted"/>
<evidence type="ECO:0000313" key="7">
    <source>
        <dbReference type="EMBL" id="GMR32353.1"/>
    </source>
</evidence>
<keyword evidence="3" id="KW-0862">Zinc</keyword>
<gene>
    <name evidence="7" type="ORF">PMAYCL1PPCAC_02548</name>
</gene>
<protein>
    <recommendedName>
        <fullName evidence="6">AN1-type domain-containing protein</fullName>
    </recommendedName>
</protein>
<keyword evidence="2 4" id="KW-0863">Zinc-finger</keyword>
<evidence type="ECO:0000256" key="2">
    <source>
        <dbReference type="ARBA" id="ARBA00022771"/>
    </source>
</evidence>
<evidence type="ECO:0000256" key="3">
    <source>
        <dbReference type="ARBA" id="ARBA00022833"/>
    </source>
</evidence>
<dbReference type="GO" id="GO:0005783">
    <property type="term" value="C:endoplasmic reticulum"/>
    <property type="evidence" value="ECO:0007669"/>
    <property type="project" value="TreeGrafter"/>
</dbReference>
<dbReference type="PANTHER" id="PTHR14677:SF20">
    <property type="entry name" value="ZINC FINGER AN1-TYPE CONTAINING 2A-RELATED"/>
    <property type="match status" value="1"/>
</dbReference>
<dbReference type="GO" id="GO:0008270">
    <property type="term" value="F:zinc ion binding"/>
    <property type="evidence" value="ECO:0007669"/>
    <property type="project" value="UniProtKB-KW"/>
</dbReference>
<dbReference type="GO" id="GO:0043161">
    <property type="term" value="P:proteasome-mediated ubiquitin-dependent protein catabolic process"/>
    <property type="evidence" value="ECO:0007669"/>
    <property type="project" value="TreeGrafter"/>
</dbReference>
<reference evidence="8" key="1">
    <citation type="submission" date="2022-10" db="EMBL/GenBank/DDBJ databases">
        <title>Genome assembly of Pristionchus species.</title>
        <authorList>
            <person name="Yoshida K."/>
            <person name="Sommer R.J."/>
        </authorList>
    </citation>
    <scope>NUCLEOTIDE SEQUENCE [LARGE SCALE GENOMIC DNA]</scope>
    <source>
        <strain evidence="8">RS5460</strain>
    </source>
</reference>
<name>A0AAN4Z5K2_9BILA</name>
<sequence length="251" mass="27815">MAELPHLGKNCALSNCQLLDFTPFECRDCSQHFCSTHRFAHNCPNKNLNTLTEIPTGSAGAPLRPYLCSFNGCRSAESIKVVCPGCEVNFCLKHRLDVDHGCSSLEKQKKPVVPPALTAQIEKEIREKKEKEEKKTPVERKEKVLSAEEQKRADRVAVMKLKMKEKGGDLAHIFVITPSDGQRRPIGVAKNWSVGRCVDAALKTFNIPNENGVFGAENFRFFSESGEVLGEADGMLTKVADLGSVILRKDE</sequence>
<dbReference type="SUPFAM" id="SSF118310">
    <property type="entry name" value="AN1-like Zinc finger"/>
    <property type="match status" value="2"/>
</dbReference>
<evidence type="ECO:0000259" key="6">
    <source>
        <dbReference type="PROSITE" id="PS51039"/>
    </source>
</evidence>
<dbReference type="PANTHER" id="PTHR14677">
    <property type="entry name" value="ARSENITE INDUCUBLE RNA ASSOCIATED PROTEIN AIP-1-RELATED"/>
    <property type="match status" value="1"/>
</dbReference>
<evidence type="ECO:0000313" key="8">
    <source>
        <dbReference type="Proteomes" id="UP001328107"/>
    </source>
</evidence>
<dbReference type="Pfam" id="PF01428">
    <property type="entry name" value="zf-AN1"/>
    <property type="match status" value="2"/>
</dbReference>
<organism evidence="7 8">
    <name type="scientific">Pristionchus mayeri</name>
    <dbReference type="NCBI Taxonomy" id="1317129"/>
    <lineage>
        <taxon>Eukaryota</taxon>
        <taxon>Metazoa</taxon>
        <taxon>Ecdysozoa</taxon>
        <taxon>Nematoda</taxon>
        <taxon>Chromadorea</taxon>
        <taxon>Rhabditida</taxon>
        <taxon>Rhabditina</taxon>
        <taxon>Diplogasteromorpha</taxon>
        <taxon>Diplogasteroidea</taxon>
        <taxon>Neodiplogasteridae</taxon>
        <taxon>Pristionchus</taxon>
    </lineage>
</organism>
<dbReference type="InterPro" id="IPR057358">
    <property type="entry name" value="UBL_ZFAND1-like"/>
</dbReference>
<evidence type="ECO:0000256" key="4">
    <source>
        <dbReference type="PROSITE-ProRule" id="PRU00449"/>
    </source>
</evidence>
<dbReference type="InterPro" id="IPR035896">
    <property type="entry name" value="AN1-like_Znf"/>
</dbReference>
<feature type="region of interest" description="Disordered" evidence="5">
    <location>
        <begin position="127"/>
        <end position="146"/>
    </location>
</feature>
<dbReference type="InterPro" id="IPR000058">
    <property type="entry name" value="Znf_AN1"/>
</dbReference>
<evidence type="ECO:0000256" key="1">
    <source>
        <dbReference type="ARBA" id="ARBA00022723"/>
    </source>
</evidence>
<dbReference type="SMART" id="SM00154">
    <property type="entry name" value="ZnF_AN1"/>
    <property type="match status" value="2"/>
</dbReference>
<evidence type="ECO:0000256" key="5">
    <source>
        <dbReference type="SAM" id="MobiDB-lite"/>
    </source>
</evidence>
<feature type="domain" description="AN1-type" evidence="6">
    <location>
        <begin position="62"/>
        <end position="110"/>
    </location>
</feature>
<dbReference type="GO" id="GO:0045047">
    <property type="term" value="P:protein targeting to ER"/>
    <property type="evidence" value="ECO:0007669"/>
    <property type="project" value="TreeGrafter"/>
</dbReference>
<comment type="caution">
    <text evidence="7">The sequence shown here is derived from an EMBL/GenBank/DDBJ whole genome shotgun (WGS) entry which is preliminary data.</text>
</comment>